<dbReference type="Gene3D" id="2.60.120.180">
    <property type="match status" value="1"/>
</dbReference>
<keyword evidence="6" id="KW-0964">Secreted</keyword>
<evidence type="ECO:0000256" key="9">
    <source>
        <dbReference type="ARBA" id="ARBA00022801"/>
    </source>
</evidence>
<evidence type="ECO:0000256" key="12">
    <source>
        <dbReference type="ARBA" id="ARBA00023326"/>
    </source>
</evidence>
<evidence type="ECO:0000313" key="17">
    <source>
        <dbReference type="EMBL" id="PVH99323.1"/>
    </source>
</evidence>
<dbReference type="GO" id="GO:0045493">
    <property type="term" value="P:xylan catabolic process"/>
    <property type="evidence" value="ECO:0007669"/>
    <property type="project" value="UniProtKB-UniRule"/>
</dbReference>
<dbReference type="InterPro" id="IPR018208">
    <property type="entry name" value="GH11_AS_1"/>
</dbReference>
<keyword evidence="7 13" id="KW-0858">Xylan degradation</keyword>
<organism evidence="17 18">
    <name type="scientific">Periconia macrospinosa</name>
    <dbReference type="NCBI Taxonomy" id="97972"/>
    <lineage>
        <taxon>Eukaryota</taxon>
        <taxon>Fungi</taxon>
        <taxon>Dikarya</taxon>
        <taxon>Ascomycota</taxon>
        <taxon>Pezizomycotina</taxon>
        <taxon>Dothideomycetes</taxon>
        <taxon>Pleosporomycetidae</taxon>
        <taxon>Pleosporales</taxon>
        <taxon>Massarineae</taxon>
        <taxon>Periconiaceae</taxon>
        <taxon>Periconia</taxon>
    </lineage>
</organism>
<dbReference type="EMBL" id="KZ805394">
    <property type="protein sequence ID" value="PVH99323.1"/>
    <property type="molecule type" value="Genomic_DNA"/>
</dbReference>
<comment type="similarity">
    <text evidence="4 13 14">Belongs to the glycosyl hydrolase 11 (cellulase G) family.</text>
</comment>
<dbReference type="Pfam" id="PF00457">
    <property type="entry name" value="Glyco_hydro_11"/>
    <property type="match status" value="1"/>
</dbReference>
<keyword evidence="12 13" id="KW-0624">Polysaccharide degradation</keyword>
<dbReference type="EC" id="3.2.1.8" evidence="5 13"/>
<dbReference type="PRINTS" id="PR00911">
    <property type="entry name" value="GLHYDRLASE11"/>
</dbReference>
<comment type="subcellular location">
    <subcellularLocation>
        <location evidence="2">Secreted</location>
    </subcellularLocation>
</comment>
<dbReference type="PROSITE" id="PS00776">
    <property type="entry name" value="GH11_1"/>
    <property type="match status" value="1"/>
</dbReference>
<evidence type="ECO:0000256" key="8">
    <source>
        <dbReference type="ARBA" id="ARBA00022729"/>
    </source>
</evidence>
<dbReference type="OrthoDB" id="2115822at2759"/>
<dbReference type="PANTHER" id="PTHR46828:SF2">
    <property type="entry name" value="ENDO-1,4-BETA-XYLANASE A-RELATED"/>
    <property type="match status" value="1"/>
</dbReference>
<keyword evidence="10 13" id="KW-0119">Carbohydrate metabolism</keyword>
<dbReference type="InterPro" id="IPR001137">
    <property type="entry name" value="Glyco_hydro_11"/>
</dbReference>
<evidence type="ECO:0000256" key="10">
    <source>
        <dbReference type="ARBA" id="ARBA00023277"/>
    </source>
</evidence>
<keyword evidence="11 13" id="KW-0326">Glycosidase</keyword>
<sequence length="201" mass="21174">MKFSNCVVSFVAASGILAAPLSEPAEQNYNGQAAGFEGDLATGKFSAKWNGNTDVVVGLGWKTGSARTVTFAGDYSASGSGSYLALYGWTNSPQAEYYVVESYGSFDPCSAPAKKFGTLEADGGSYTICTSERVNQPSITGTSTFTQYWSVRSQKRTSGSIDTGKHFEAWAKSGFGNKDFNYMVMAVEAFSGSGSASITVS</sequence>
<comment type="pathway">
    <text evidence="3 13 14">Glycan degradation; xylan degradation.</text>
</comment>
<keyword evidence="9 13" id="KW-0378">Hydrolase</keyword>
<dbReference type="GO" id="GO:0005576">
    <property type="term" value="C:extracellular region"/>
    <property type="evidence" value="ECO:0007669"/>
    <property type="project" value="UniProtKB-SubCell"/>
</dbReference>
<evidence type="ECO:0000256" key="4">
    <source>
        <dbReference type="ARBA" id="ARBA00007792"/>
    </source>
</evidence>
<evidence type="ECO:0000256" key="6">
    <source>
        <dbReference type="ARBA" id="ARBA00022525"/>
    </source>
</evidence>
<evidence type="ECO:0000256" key="14">
    <source>
        <dbReference type="RuleBase" id="RU362015"/>
    </source>
</evidence>
<dbReference type="UniPathway" id="UPA00114"/>
<dbReference type="GO" id="GO:0031176">
    <property type="term" value="F:endo-1,4-beta-xylanase activity"/>
    <property type="evidence" value="ECO:0007669"/>
    <property type="project" value="UniProtKB-UniRule"/>
</dbReference>
<evidence type="ECO:0000256" key="11">
    <source>
        <dbReference type="ARBA" id="ARBA00023295"/>
    </source>
</evidence>
<proteinExistence type="inferred from homology"/>
<evidence type="ECO:0000256" key="15">
    <source>
        <dbReference type="SAM" id="SignalP"/>
    </source>
</evidence>
<evidence type="ECO:0000256" key="1">
    <source>
        <dbReference type="ARBA" id="ARBA00000681"/>
    </source>
</evidence>
<evidence type="ECO:0000256" key="5">
    <source>
        <dbReference type="ARBA" id="ARBA00012590"/>
    </source>
</evidence>
<dbReference type="PANTHER" id="PTHR46828">
    <property type="entry name" value="ENDO-1,4-BETA-XYLANASE A-RELATED"/>
    <property type="match status" value="1"/>
</dbReference>
<evidence type="ECO:0000256" key="2">
    <source>
        <dbReference type="ARBA" id="ARBA00004613"/>
    </source>
</evidence>
<keyword evidence="8 15" id="KW-0732">Signal</keyword>
<dbReference type="AlphaFoldDB" id="A0A2V1DNY1"/>
<dbReference type="SUPFAM" id="SSF49899">
    <property type="entry name" value="Concanavalin A-like lectins/glucanases"/>
    <property type="match status" value="1"/>
</dbReference>
<protein>
    <recommendedName>
        <fullName evidence="5 13">Endo-1,4-beta-xylanase</fullName>
        <ecNumber evidence="5 13">3.2.1.8</ecNumber>
    </recommendedName>
</protein>
<dbReference type="Proteomes" id="UP000244855">
    <property type="component" value="Unassembled WGS sequence"/>
</dbReference>
<comment type="catalytic activity">
    <reaction evidence="1 13 14">
        <text>Endohydrolysis of (1-&gt;4)-beta-D-xylosidic linkages in xylans.</text>
        <dbReference type="EC" id="3.2.1.8"/>
    </reaction>
</comment>
<dbReference type="PROSITE" id="PS51761">
    <property type="entry name" value="GH11_3"/>
    <property type="match status" value="1"/>
</dbReference>
<dbReference type="InterPro" id="IPR013320">
    <property type="entry name" value="ConA-like_dom_sf"/>
</dbReference>
<evidence type="ECO:0000313" key="18">
    <source>
        <dbReference type="Proteomes" id="UP000244855"/>
    </source>
</evidence>
<evidence type="ECO:0000256" key="13">
    <source>
        <dbReference type="PROSITE-ProRule" id="PRU01097"/>
    </source>
</evidence>
<feature type="signal peptide" evidence="15">
    <location>
        <begin position="1"/>
        <end position="18"/>
    </location>
</feature>
<gene>
    <name evidence="17" type="ORF">DM02DRAFT_643063</name>
</gene>
<reference evidence="17 18" key="1">
    <citation type="journal article" date="2018" name="Sci. Rep.">
        <title>Comparative genomics provides insights into the lifestyle and reveals functional heterogeneity of dark septate endophytic fungi.</title>
        <authorList>
            <person name="Knapp D.G."/>
            <person name="Nemeth J.B."/>
            <person name="Barry K."/>
            <person name="Hainaut M."/>
            <person name="Henrissat B."/>
            <person name="Johnson J."/>
            <person name="Kuo A."/>
            <person name="Lim J.H.P."/>
            <person name="Lipzen A."/>
            <person name="Nolan M."/>
            <person name="Ohm R.A."/>
            <person name="Tamas L."/>
            <person name="Grigoriev I.V."/>
            <person name="Spatafora J.W."/>
            <person name="Nagy L.G."/>
            <person name="Kovacs G.M."/>
        </authorList>
    </citation>
    <scope>NUCLEOTIDE SEQUENCE [LARGE SCALE GENOMIC DNA]</scope>
    <source>
        <strain evidence="17 18">DSE2036</strain>
    </source>
</reference>
<dbReference type="InterPro" id="IPR013319">
    <property type="entry name" value="GH11/12"/>
</dbReference>
<dbReference type="FunFam" id="2.60.120.180:FF:000002">
    <property type="entry name" value="Endo-1,4-beta-xylanase A"/>
    <property type="match status" value="1"/>
</dbReference>
<evidence type="ECO:0000256" key="3">
    <source>
        <dbReference type="ARBA" id="ARBA00004851"/>
    </source>
</evidence>
<accession>A0A2V1DNY1</accession>
<feature type="active site" description="Nucleophile" evidence="13">
    <location>
        <position position="96"/>
    </location>
</feature>
<evidence type="ECO:0000259" key="16">
    <source>
        <dbReference type="PROSITE" id="PS51761"/>
    </source>
</evidence>
<evidence type="ECO:0000256" key="7">
    <source>
        <dbReference type="ARBA" id="ARBA00022651"/>
    </source>
</evidence>
<dbReference type="InterPro" id="IPR033123">
    <property type="entry name" value="GH11_dom"/>
</dbReference>
<keyword evidence="18" id="KW-1185">Reference proteome</keyword>
<feature type="active site" description="Proton donor" evidence="13">
    <location>
        <position position="188"/>
    </location>
</feature>
<feature type="chain" id="PRO_5016009646" description="Endo-1,4-beta-xylanase" evidence="15">
    <location>
        <begin position="19"/>
        <end position="201"/>
    </location>
</feature>
<name>A0A2V1DNY1_9PLEO</name>
<feature type="domain" description="GH11" evidence="16">
    <location>
        <begin position="9"/>
        <end position="201"/>
    </location>
</feature>